<comment type="subcellular location">
    <subcellularLocation>
        <location evidence="1">Secreted</location>
    </subcellularLocation>
</comment>
<evidence type="ECO:0000256" key="4">
    <source>
        <dbReference type="ARBA" id="ARBA00022729"/>
    </source>
</evidence>
<proteinExistence type="inferred from homology"/>
<dbReference type="PANTHER" id="PTHR31418">
    <property type="entry name" value="FATTY-ACID AND RETINOL-BINDING PROTEIN 1"/>
    <property type="match status" value="1"/>
</dbReference>
<name>A0A9P1N1T3_9PELO</name>
<dbReference type="GO" id="GO:0008289">
    <property type="term" value="F:lipid binding"/>
    <property type="evidence" value="ECO:0007669"/>
    <property type="project" value="UniProtKB-KW"/>
</dbReference>
<sequence length="233" mass="25917">MNNLLKVLVCLSFSSVLSKPASSSLTETEFTSMTFTLARLNAVLTAYKQYKEFIPSYIYDPIDALTDAQKTSIVNLVNDYHAGGFAPKNYQELAAVVKANYSDLYDTMNTMYNTYQEHVAKLGPKGQAYAADVEAKLYADADPDRIVWACHLFNNAQSVVSQAKALLNDQTEADAIEDAFPEAVSFLNSKEFSAYAIVVDQLKPLDCVKDREQIFNTIKLFDMHNVLTSKDSA</sequence>
<evidence type="ECO:0000313" key="9">
    <source>
        <dbReference type="Proteomes" id="UP001152747"/>
    </source>
</evidence>
<dbReference type="GO" id="GO:0005576">
    <property type="term" value="C:extracellular region"/>
    <property type="evidence" value="ECO:0007669"/>
    <property type="project" value="UniProtKB-SubCell"/>
</dbReference>
<keyword evidence="5" id="KW-0175">Coiled coil</keyword>
<feature type="signal peptide" evidence="7">
    <location>
        <begin position="1"/>
        <end position="18"/>
    </location>
</feature>
<dbReference type="Pfam" id="PF05823">
    <property type="entry name" value="Gp-FAR-1"/>
    <property type="match status" value="1"/>
</dbReference>
<evidence type="ECO:0000256" key="6">
    <source>
        <dbReference type="ARBA" id="ARBA00023121"/>
    </source>
</evidence>
<dbReference type="AlphaFoldDB" id="A0A9P1N1T3"/>
<dbReference type="Proteomes" id="UP001152747">
    <property type="component" value="Unassembled WGS sequence"/>
</dbReference>
<evidence type="ECO:0000256" key="1">
    <source>
        <dbReference type="ARBA" id="ARBA00004613"/>
    </source>
</evidence>
<feature type="chain" id="PRO_5040133573" evidence="7">
    <location>
        <begin position="19"/>
        <end position="233"/>
    </location>
</feature>
<organism evidence="8 9">
    <name type="scientific">Caenorhabditis angaria</name>
    <dbReference type="NCBI Taxonomy" id="860376"/>
    <lineage>
        <taxon>Eukaryota</taxon>
        <taxon>Metazoa</taxon>
        <taxon>Ecdysozoa</taxon>
        <taxon>Nematoda</taxon>
        <taxon>Chromadorea</taxon>
        <taxon>Rhabditida</taxon>
        <taxon>Rhabditina</taxon>
        <taxon>Rhabditomorpha</taxon>
        <taxon>Rhabditoidea</taxon>
        <taxon>Rhabditidae</taxon>
        <taxon>Peloderinae</taxon>
        <taxon>Caenorhabditis</taxon>
    </lineage>
</organism>
<keyword evidence="6" id="KW-0446">Lipid-binding</keyword>
<comment type="similarity">
    <text evidence="2">Belongs to the fatty-acid and retinol-binding protein (FARBP) family.</text>
</comment>
<evidence type="ECO:0000256" key="2">
    <source>
        <dbReference type="ARBA" id="ARBA00006648"/>
    </source>
</evidence>
<keyword evidence="4 7" id="KW-0732">Signal</keyword>
<evidence type="ECO:0000256" key="3">
    <source>
        <dbReference type="ARBA" id="ARBA00022525"/>
    </source>
</evidence>
<evidence type="ECO:0000256" key="7">
    <source>
        <dbReference type="SAM" id="SignalP"/>
    </source>
</evidence>
<dbReference type="Gene3D" id="1.20.120.1100">
    <property type="match status" value="1"/>
</dbReference>
<keyword evidence="3" id="KW-0964">Secreted</keyword>
<reference evidence="8" key="1">
    <citation type="submission" date="2022-11" db="EMBL/GenBank/DDBJ databases">
        <authorList>
            <person name="Kikuchi T."/>
        </authorList>
    </citation>
    <scope>NUCLEOTIDE SEQUENCE</scope>
    <source>
        <strain evidence="8">PS1010</strain>
    </source>
</reference>
<gene>
    <name evidence="8" type="ORF">CAMP_LOCUS7382</name>
</gene>
<keyword evidence="9" id="KW-1185">Reference proteome</keyword>
<comment type="caution">
    <text evidence="8">The sequence shown here is derived from an EMBL/GenBank/DDBJ whole genome shotgun (WGS) entry which is preliminary data.</text>
</comment>
<dbReference type="OrthoDB" id="5786599at2759"/>
<protein>
    <submittedName>
        <fullName evidence="8">Uncharacterized protein</fullName>
    </submittedName>
</protein>
<dbReference type="PANTHER" id="PTHR31418:SF6">
    <property type="entry name" value="FATTY ACID_RETINOL BINDING PROTEIN"/>
    <property type="match status" value="1"/>
</dbReference>
<accession>A0A9P1N1T3</accession>
<dbReference type="EMBL" id="CANHGI010000003">
    <property type="protein sequence ID" value="CAI5444745.1"/>
    <property type="molecule type" value="Genomic_DNA"/>
</dbReference>
<evidence type="ECO:0000313" key="8">
    <source>
        <dbReference type="EMBL" id="CAI5444745.1"/>
    </source>
</evidence>
<evidence type="ECO:0000256" key="5">
    <source>
        <dbReference type="ARBA" id="ARBA00023054"/>
    </source>
</evidence>
<dbReference type="InterPro" id="IPR008632">
    <property type="entry name" value="Gp-FAR-1"/>
</dbReference>